<comment type="catalytic activity">
    <reaction evidence="7">
        <text>L-aspartate + 2-oxoglutarate = oxaloacetate + L-glutamate</text>
        <dbReference type="Rhea" id="RHEA:21824"/>
        <dbReference type="ChEBI" id="CHEBI:16452"/>
        <dbReference type="ChEBI" id="CHEBI:16810"/>
        <dbReference type="ChEBI" id="CHEBI:29985"/>
        <dbReference type="ChEBI" id="CHEBI:29991"/>
        <dbReference type="EC" id="2.6.1.1"/>
    </reaction>
</comment>
<dbReference type="EMBL" id="CP135447">
    <property type="protein sequence ID" value="WRY36053.1"/>
    <property type="molecule type" value="Genomic_DNA"/>
</dbReference>
<evidence type="ECO:0000259" key="8">
    <source>
        <dbReference type="Pfam" id="PF00155"/>
    </source>
</evidence>
<keyword evidence="10" id="KW-1185">Reference proteome</keyword>
<dbReference type="InterPro" id="IPR050596">
    <property type="entry name" value="AspAT/PAT-like"/>
</dbReference>
<sequence>MNDLSKRSVIAPIQAIDLMTAAFDLQRKGRSVIHMAVGQPAAPTPWVVREAAERAVRDGKIGYTEALGIPSLRERIACYYAETHGLEIAPDRVVVTTGSSGAFNLAFLALFDVGDNVALPAPGYPAYRNILKTLGLGAIEIPTTEDTRWTITPDMLAEAHARHDLKGLILASPNNPNGTMIAPKDLAAIVEACKRLGIRLIMDEIYHGLVYGFPTETALSFSDEVVVINSFSKYYCMTGWRIGWMVVPERFTRTLECLSQNLSLCVNAVAQIAGQAAFDATEELEQVKAGYAANRDLLLERLPSLGLGKLHPADGAFYLYADVAHVTSDSMQFARKLLQDTGVAVTPGIDFDSILGPQHIRLSYAGSQRDVSEGLDRIEGWLK</sequence>
<dbReference type="InterPro" id="IPR015424">
    <property type="entry name" value="PyrdxlP-dep_Trfase"/>
</dbReference>
<feature type="domain" description="Aminotransferase class I/classII large" evidence="8">
    <location>
        <begin position="31"/>
        <end position="378"/>
    </location>
</feature>
<dbReference type="Gene3D" id="3.40.640.10">
    <property type="entry name" value="Type I PLP-dependent aspartate aminotransferase-like (Major domain)"/>
    <property type="match status" value="1"/>
</dbReference>
<keyword evidence="6" id="KW-0663">Pyridoxal phosphate</keyword>
<dbReference type="PANTHER" id="PTHR46383:SF2">
    <property type="entry name" value="AMINOTRANSFERASE"/>
    <property type="match status" value="1"/>
</dbReference>
<evidence type="ECO:0000256" key="6">
    <source>
        <dbReference type="ARBA" id="ARBA00022898"/>
    </source>
</evidence>
<accession>A0ABZ1E6X3</accession>
<reference evidence="9 10" key="1">
    <citation type="submission" date="2023-09" db="EMBL/GenBank/DDBJ databases">
        <title>Thioclava shenzhenensis sp. nov., a multidrug resistant bacteria-antagonizing species isolated from coastal seawater.</title>
        <authorList>
            <person name="Long M."/>
        </authorList>
    </citation>
    <scope>NUCLEOTIDE SEQUENCE [LARGE SCALE GENOMIC DNA]</scope>
    <source>
        <strain evidence="9 10">FTW29</strain>
        <plasmid evidence="9 10">unnamed4</plasmid>
    </source>
</reference>
<dbReference type="PRINTS" id="PR00753">
    <property type="entry name" value="ACCSYNTHASE"/>
</dbReference>
<keyword evidence="4 9" id="KW-0032">Aminotransferase</keyword>
<dbReference type="SUPFAM" id="SSF53383">
    <property type="entry name" value="PLP-dependent transferases"/>
    <property type="match status" value="1"/>
</dbReference>
<dbReference type="PANTHER" id="PTHR46383">
    <property type="entry name" value="ASPARTATE AMINOTRANSFERASE"/>
    <property type="match status" value="1"/>
</dbReference>
<dbReference type="Proteomes" id="UP001623290">
    <property type="component" value="Plasmid unnamed4"/>
</dbReference>
<comment type="similarity">
    <text evidence="2">Belongs to the class-I pyridoxal-phosphate-dependent aminotransferase family.</text>
</comment>
<dbReference type="EC" id="2.6.1.1" evidence="3"/>
<keyword evidence="9" id="KW-0614">Plasmid</keyword>
<evidence type="ECO:0000256" key="1">
    <source>
        <dbReference type="ARBA" id="ARBA00001933"/>
    </source>
</evidence>
<evidence type="ECO:0000313" key="10">
    <source>
        <dbReference type="Proteomes" id="UP001623290"/>
    </source>
</evidence>
<geneLocation type="plasmid" evidence="9 10">
    <name>unnamed4</name>
</geneLocation>
<protein>
    <recommendedName>
        <fullName evidence="3">aspartate transaminase</fullName>
        <ecNumber evidence="3">2.6.1.1</ecNumber>
    </recommendedName>
</protein>
<gene>
    <name evidence="9" type="ORF">RPE78_18490</name>
</gene>
<dbReference type="RefSeq" id="WP_406721747.1">
    <property type="nucleotide sequence ID" value="NZ_CP135447.1"/>
</dbReference>
<name>A0ABZ1E6X3_9RHOB</name>
<evidence type="ECO:0000256" key="5">
    <source>
        <dbReference type="ARBA" id="ARBA00022679"/>
    </source>
</evidence>
<evidence type="ECO:0000256" key="7">
    <source>
        <dbReference type="ARBA" id="ARBA00049185"/>
    </source>
</evidence>
<evidence type="ECO:0000256" key="4">
    <source>
        <dbReference type="ARBA" id="ARBA00022576"/>
    </source>
</evidence>
<dbReference type="InterPro" id="IPR015421">
    <property type="entry name" value="PyrdxlP-dep_Trfase_major"/>
</dbReference>
<dbReference type="Pfam" id="PF00155">
    <property type="entry name" value="Aminotran_1_2"/>
    <property type="match status" value="1"/>
</dbReference>
<dbReference type="InterPro" id="IPR004839">
    <property type="entry name" value="Aminotransferase_I/II_large"/>
</dbReference>
<evidence type="ECO:0000313" key="9">
    <source>
        <dbReference type="EMBL" id="WRY36053.1"/>
    </source>
</evidence>
<organism evidence="9 10">
    <name type="scientific">Thioclava litoralis</name>
    <dbReference type="NCBI Taxonomy" id="3076557"/>
    <lineage>
        <taxon>Bacteria</taxon>
        <taxon>Pseudomonadati</taxon>
        <taxon>Pseudomonadota</taxon>
        <taxon>Alphaproteobacteria</taxon>
        <taxon>Rhodobacterales</taxon>
        <taxon>Paracoccaceae</taxon>
        <taxon>Thioclava</taxon>
    </lineage>
</organism>
<dbReference type="GO" id="GO:0008483">
    <property type="term" value="F:transaminase activity"/>
    <property type="evidence" value="ECO:0007669"/>
    <property type="project" value="UniProtKB-KW"/>
</dbReference>
<evidence type="ECO:0000256" key="3">
    <source>
        <dbReference type="ARBA" id="ARBA00012753"/>
    </source>
</evidence>
<comment type="cofactor">
    <cofactor evidence="1">
        <name>pyridoxal 5'-phosphate</name>
        <dbReference type="ChEBI" id="CHEBI:597326"/>
    </cofactor>
</comment>
<dbReference type="CDD" id="cd00609">
    <property type="entry name" value="AAT_like"/>
    <property type="match status" value="1"/>
</dbReference>
<evidence type="ECO:0000256" key="2">
    <source>
        <dbReference type="ARBA" id="ARBA00007441"/>
    </source>
</evidence>
<proteinExistence type="inferred from homology"/>
<keyword evidence="5 9" id="KW-0808">Transferase</keyword>